<evidence type="ECO:0000256" key="8">
    <source>
        <dbReference type="PIRSR" id="PIRSR630616-3"/>
    </source>
</evidence>
<feature type="region of interest" description="Disordered" evidence="10">
    <location>
        <begin position="1"/>
        <end position="63"/>
    </location>
</feature>
<feature type="domain" description="Protein kinase" evidence="11">
    <location>
        <begin position="397"/>
        <end position="747"/>
    </location>
</feature>
<protein>
    <submittedName>
        <fullName evidence="12">NUAK SNF1-like kinase 1</fullName>
    </submittedName>
</protein>
<feature type="binding site" evidence="7">
    <location>
        <position position="546"/>
    </location>
    <ligand>
        <name>ATP</name>
        <dbReference type="ChEBI" id="CHEBI:30616"/>
    </ligand>
</feature>
<feature type="compositionally biased region" description="Polar residues" evidence="10">
    <location>
        <begin position="325"/>
        <end position="349"/>
    </location>
</feature>
<feature type="binding site" evidence="7">
    <location>
        <begin position="476"/>
        <end position="478"/>
    </location>
    <ligand>
        <name>ATP</name>
        <dbReference type="ChEBI" id="CHEBI:30616"/>
    </ligand>
</feature>
<feature type="active site" description="Proton acceptor" evidence="6">
    <location>
        <position position="522"/>
    </location>
</feature>
<dbReference type="InterPro" id="IPR008271">
    <property type="entry name" value="Ser/Thr_kinase_AS"/>
</dbReference>
<name>A0A9P6RFT2_9FUNG</name>
<feature type="cross-link" description="Glycyl lysine isopeptide (Lys-Gly) (interchain with G-Cter in SUMO2)" evidence="8">
    <location>
        <position position="524"/>
    </location>
</feature>
<dbReference type="SUPFAM" id="SSF56112">
    <property type="entry name" value="Protein kinase-like (PK-like)"/>
    <property type="match status" value="1"/>
</dbReference>
<keyword evidence="5 7" id="KW-0067">ATP-binding</keyword>
<dbReference type="PROSITE" id="PS50011">
    <property type="entry name" value="PROTEIN_KINASE_DOM"/>
    <property type="match status" value="1"/>
</dbReference>
<gene>
    <name evidence="12" type="primary">NUAK1_1</name>
    <name evidence="12" type="ORF">BGZ99_005562</name>
</gene>
<evidence type="ECO:0000313" key="12">
    <source>
        <dbReference type="EMBL" id="KAG0318640.1"/>
    </source>
</evidence>
<evidence type="ECO:0000256" key="6">
    <source>
        <dbReference type="PIRSR" id="PIRSR630616-1"/>
    </source>
</evidence>
<evidence type="ECO:0000256" key="10">
    <source>
        <dbReference type="SAM" id="MobiDB-lite"/>
    </source>
</evidence>
<keyword evidence="2" id="KW-0808">Transferase</keyword>
<dbReference type="PROSITE" id="PS00107">
    <property type="entry name" value="PROTEIN_KINASE_ATP"/>
    <property type="match status" value="1"/>
</dbReference>
<dbReference type="GO" id="GO:0005524">
    <property type="term" value="F:ATP binding"/>
    <property type="evidence" value="ECO:0007669"/>
    <property type="project" value="UniProtKB-UniRule"/>
</dbReference>
<proteinExistence type="predicted"/>
<dbReference type="Pfam" id="PF00069">
    <property type="entry name" value="Pkinase"/>
    <property type="match status" value="1"/>
</dbReference>
<dbReference type="InterPro" id="IPR030616">
    <property type="entry name" value="Aur-like"/>
</dbReference>
<comment type="caution">
    <text evidence="12">The sequence shown here is derived from an EMBL/GenBank/DDBJ whole genome shotgun (WGS) entry which is preliminary data.</text>
</comment>
<accession>A0A9P6RFT2</accession>
<feature type="compositionally biased region" description="Pro residues" evidence="10">
    <location>
        <begin position="96"/>
        <end position="110"/>
    </location>
</feature>
<evidence type="ECO:0000259" key="11">
    <source>
        <dbReference type="PROSITE" id="PS50011"/>
    </source>
</evidence>
<evidence type="ECO:0000313" key="13">
    <source>
        <dbReference type="Proteomes" id="UP000738325"/>
    </source>
</evidence>
<dbReference type="InterPro" id="IPR000719">
    <property type="entry name" value="Prot_kinase_dom"/>
</dbReference>
<organism evidence="12 13">
    <name type="scientific">Dissophora globulifera</name>
    <dbReference type="NCBI Taxonomy" id="979702"/>
    <lineage>
        <taxon>Eukaryota</taxon>
        <taxon>Fungi</taxon>
        <taxon>Fungi incertae sedis</taxon>
        <taxon>Mucoromycota</taxon>
        <taxon>Mortierellomycotina</taxon>
        <taxon>Mortierellomycetes</taxon>
        <taxon>Mortierellales</taxon>
        <taxon>Mortierellaceae</taxon>
        <taxon>Dissophora</taxon>
    </lineage>
</organism>
<dbReference type="FunFam" id="1.10.510.10:FF:000571">
    <property type="entry name" value="Maternal embryonic leucine zipper kinase"/>
    <property type="match status" value="1"/>
</dbReference>
<evidence type="ECO:0000256" key="5">
    <source>
        <dbReference type="ARBA" id="ARBA00022840"/>
    </source>
</evidence>
<dbReference type="Gene3D" id="1.10.510.10">
    <property type="entry name" value="Transferase(Phosphotransferase) domain 1"/>
    <property type="match status" value="1"/>
</dbReference>
<feature type="compositionally biased region" description="Polar residues" evidence="10">
    <location>
        <begin position="240"/>
        <end position="275"/>
    </location>
</feature>
<dbReference type="PROSITE" id="PS00108">
    <property type="entry name" value="PROTEIN_KINASE_ST"/>
    <property type="match status" value="1"/>
</dbReference>
<dbReference type="GO" id="GO:0004674">
    <property type="term" value="F:protein serine/threonine kinase activity"/>
    <property type="evidence" value="ECO:0007669"/>
    <property type="project" value="UniProtKB-KW"/>
</dbReference>
<dbReference type="PANTHER" id="PTHR24350">
    <property type="entry name" value="SERINE/THREONINE-PROTEIN KINASE IAL-RELATED"/>
    <property type="match status" value="1"/>
</dbReference>
<feature type="compositionally biased region" description="Polar residues" evidence="10">
    <location>
        <begin position="371"/>
        <end position="384"/>
    </location>
</feature>
<dbReference type="EMBL" id="JAAAIP010000361">
    <property type="protein sequence ID" value="KAG0318640.1"/>
    <property type="molecule type" value="Genomic_DNA"/>
</dbReference>
<dbReference type="Proteomes" id="UP000738325">
    <property type="component" value="Unassembled WGS sequence"/>
</dbReference>
<dbReference type="AlphaFoldDB" id="A0A9P6RFT2"/>
<dbReference type="OrthoDB" id="289250at2759"/>
<evidence type="ECO:0000256" key="1">
    <source>
        <dbReference type="ARBA" id="ARBA00022527"/>
    </source>
</evidence>
<dbReference type="InterPro" id="IPR011009">
    <property type="entry name" value="Kinase-like_dom_sf"/>
</dbReference>
<feature type="region of interest" description="Disordered" evidence="10">
    <location>
        <begin position="240"/>
        <end position="301"/>
    </location>
</feature>
<reference evidence="12" key="1">
    <citation type="journal article" date="2020" name="Fungal Divers.">
        <title>Resolving the Mortierellaceae phylogeny through synthesis of multi-gene phylogenetics and phylogenomics.</title>
        <authorList>
            <person name="Vandepol N."/>
            <person name="Liber J."/>
            <person name="Desiro A."/>
            <person name="Na H."/>
            <person name="Kennedy M."/>
            <person name="Barry K."/>
            <person name="Grigoriev I.V."/>
            <person name="Miller A.N."/>
            <person name="O'Donnell K."/>
            <person name="Stajich J.E."/>
            <person name="Bonito G."/>
        </authorList>
    </citation>
    <scope>NUCLEOTIDE SEQUENCE</scope>
    <source>
        <strain evidence="12">REB-010B</strain>
    </source>
</reference>
<feature type="binding site" evidence="7">
    <location>
        <begin position="526"/>
        <end position="527"/>
    </location>
    <ligand>
        <name>ATP</name>
        <dbReference type="ChEBI" id="CHEBI:30616"/>
    </ligand>
</feature>
<dbReference type="InterPro" id="IPR017441">
    <property type="entry name" value="Protein_kinase_ATP_BS"/>
</dbReference>
<keyword evidence="3 7" id="KW-0547">Nucleotide-binding</keyword>
<evidence type="ECO:0000256" key="3">
    <source>
        <dbReference type="ARBA" id="ARBA00022741"/>
    </source>
</evidence>
<keyword evidence="13" id="KW-1185">Reference proteome</keyword>
<dbReference type="Gene3D" id="3.30.200.20">
    <property type="entry name" value="Phosphorylase Kinase, domain 1"/>
    <property type="match status" value="1"/>
</dbReference>
<feature type="compositionally biased region" description="Polar residues" evidence="10">
    <location>
        <begin position="38"/>
        <end position="49"/>
    </location>
</feature>
<feature type="compositionally biased region" description="Polar residues" evidence="10">
    <location>
        <begin position="282"/>
        <end position="301"/>
    </location>
</feature>
<evidence type="ECO:0000256" key="7">
    <source>
        <dbReference type="PIRSR" id="PIRSR630616-2"/>
    </source>
</evidence>
<keyword evidence="1" id="KW-0723">Serine/threonine-protein kinase</keyword>
<feature type="region of interest" description="Disordered" evidence="10">
    <location>
        <begin position="319"/>
        <end position="386"/>
    </location>
</feature>
<evidence type="ECO:0000256" key="9">
    <source>
        <dbReference type="PROSITE-ProRule" id="PRU10141"/>
    </source>
</evidence>
<sequence>MTSHPSAAVSEVRDMTDLQPACLPKDSRDNASDNSASTLQPTAPAATSHSESDRETEDDALVPSLLSFKAASLPPIETTTASKSNWDDVFSNSTPTPKPPPRLAPMPKSPPSGSTAKPQPPPLTISTQTNTRTPVAALGDQVELLGPKAKSRYASAYSMHNRSVSHSQAHSHHGNNIFTVSSESLFNTNTMGSPPSLGSLSDMGTEGGMGVGSSLDHVMADGSIRPNNVMRSYSNTILSNASPATTRSSFPLHTNNTGNNVGARHPSTQQQQPQLNRHHPQHNNPLLTPSSSQSNFLSNLPSPLTRTNLAAASNIFRDPPAQVHSGLSNWVSSQSTDKSVGNDISETAVQQQQQQDSVESYITNSEEEATAPSNVQQGPPSSQRKIYPGLKNTVGPYKLLHSIGHGSFSEVKIAIDTRTGEHVAIKLMSRAMIQSSDRLGISVRRESDLLKSMQHPNIIGFREVIETSLQMCIVLDYASGGELFEFVADKRALASEQDIQFIFAQIVDAVDYLHQHNIVHRDLKLENVLLEPRTGVPLRPRVKLTDFGLAKVIEEDSPLLTTRCGSEDYAAPEIILAQPYDGREADIWSLGVVLYALLVGFLPFNMRPGMGRKSFLSMIANAEFGFPGEKVSFKRASLLNLRQRSLSTASTASSTSTAASSAFTGIAGVGSAAGTGPAAILLPAATPDTPSVSLAVAPDEATTTMIVPKMRGVNTVSDEAKDLARWLLQTLGSSRPTARQLMNHPWVVAGRNAV</sequence>
<evidence type="ECO:0000256" key="2">
    <source>
        <dbReference type="ARBA" id="ARBA00022679"/>
    </source>
</evidence>
<keyword evidence="4 12" id="KW-0418">Kinase</keyword>
<feature type="binding site" evidence="7 9">
    <location>
        <position position="426"/>
    </location>
    <ligand>
        <name>ATP</name>
        <dbReference type="ChEBI" id="CHEBI:30616"/>
    </ligand>
</feature>
<dbReference type="SMART" id="SM00220">
    <property type="entry name" value="S_TKc"/>
    <property type="match status" value="1"/>
</dbReference>
<evidence type="ECO:0000256" key="4">
    <source>
        <dbReference type="ARBA" id="ARBA00022777"/>
    </source>
</evidence>
<feature type="region of interest" description="Disordered" evidence="10">
    <location>
        <begin position="78"/>
        <end position="131"/>
    </location>
</feature>